<dbReference type="AlphaFoldDB" id="A0A024RVW3"/>
<feature type="compositionally biased region" description="Low complexity" evidence="1">
    <location>
        <begin position="172"/>
        <end position="189"/>
    </location>
</feature>
<feature type="region of interest" description="Disordered" evidence="1">
    <location>
        <begin position="367"/>
        <end position="433"/>
    </location>
</feature>
<feature type="region of interest" description="Disordered" evidence="1">
    <location>
        <begin position="228"/>
        <end position="250"/>
    </location>
</feature>
<dbReference type="EMBL" id="KI911174">
    <property type="protein sequence ID" value="ETR97299.1"/>
    <property type="molecule type" value="Genomic_DNA"/>
</dbReference>
<accession>A0A024RVW3</accession>
<evidence type="ECO:0000313" key="3">
    <source>
        <dbReference type="Proteomes" id="UP000024376"/>
    </source>
</evidence>
<organism evidence="2 3">
    <name type="scientific">Hypocrea jecorina (strain ATCC 56765 / BCRC 32924 / NRRL 11460 / Rut C-30)</name>
    <name type="common">Trichoderma reesei</name>
    <dbReference type="NCBI Taxonomy" id="1344414"/>
    <lineage>
        <taxon>Eukaryota</taxon>
        <taxon>Fungi</taxon>
        <taxon>Dikarya</taxon>
        <taxon>Ascomycota</taxon>
        <taxon>Pezizomycotina</taxon>
        <taxon>Sordariomycetes</taxon>
        <taxon>Hypocreomycetidae</taxon>
        <taxon>Hypocreales</taxon>
        <taxon>Hypocreaceae</taxon>
        <taxon>Trichoderma</taxon>
    </lineage>
</organism>
<proteinExistence type="predicted"/>
<gene>
    <name evidence="2" type="ORF">M419DRAFT_134667</name>
</gene>
<feature type="region of interest" description="Disordered" evidence="1">
    <location>
        <begin position="307"/>
        <end position="353"/>
    </location>
</feature>
<dbReference type="HOGENOM" id="CLU_027580_0_0_1"/>
<dbReference type="PANTHER" id="PTHR40625:SF1">
    <property type="entry name" value="AMP-ACTIVATED PROTEIN KINASE GLYCOGEN-BINDING DOMAIN-CONTAINING PROTEIN"/>
    <property type="match status" value="1"/>
</dbReference>
<dbReference type="KEGG" id="trr:M419DRAFT_134667"/>
<protein>
    <submittedName>
        <fullName evidence="2">Uncharacterized protein</fullName>
    </submittedName>
</protein>
<evidence type="ECO:0000256" key="1">
    <source>
        <dbReference type="SAM" id="MobiDB-lite"/>
    </source>
</evidence>
<name>A0A024RVW3_HYPJR</name>
<sequence>MDPTTTLVTFMLPKLTPQPHSQTEPSVRSVRLIGSWDNFTMCYSMERDSRRGQGQWRGCFAFQNVMDDDGSPHHPKTSGGLKMGHTYFYYYEVDGSTETFDTTMPHTTACPYMPGQTVNTLQVPIERTARFRSASTTSVNLENFRTMDPATKFIKPLPPTPLSPDTNKRRSQSAPQPSSSSSSRSTSPRSWKRFFSRKLETPDSQRAASACSQETIFTAYDNVITVPSPHARSGRHMSSLSEGARPRDISPTSLSRILREGSHKPLRFPSHTAQLPPLKIPEDVIEHDEDDEDFAASAVSESLPFATVLSPPPFQRSSSSDTVKHNTEAGSSTTVVKPSLTVPSLLPKQSQPISAVMNETRPQYEWPITRSDHITGSPSQEDVPMSFYDDEDDDDDILSSNEDEGHFPPAPLSQSPLSSFQGYSLPRHGEDSKDAFLPQTFAHRASPKVIPSRSNMLDTPIEAGLDEFVSELGWIASAIGTEDWH</sequence>
<evidence type="ECO:0000313" key="2">
    <source>
        <dbReference type="EMBL" id="ETR97299.1"/>
    </source>
</evidence>
<reference evidence="3" key="1">
    <citation type="journal article" date="2013" name="Ind. Biotechnol.">
        <title>Comparative genomics analysis of Trichoderma reesei strains.</title>
        <authorList>
            <person name="Koike H."/>
            <person name="Aerts A."/>
            <person name="LaButti K."/>
            <person name="Grigoriev I.V."/>
            <person name="Baker S.E."/>
        </authorList>
    </citation>
    <scope>NUCLEOTIDE SEQUENCE [LARGE SCALE GENOMIC DNA]</scope>
    <source>
        <strain evidence="3">ATCC 56765 / BCRC 32924 / NRRL 11460 / Rut C-30</strain>
    </source>
</reference>
<feature type="compositionally biased region" description="Acidic residues" evidence="1">
    <location>
        <begin position="388"/>
        <end position="397"/>
    </location>
</feature>
<feature type="compositionally biased region" description="Low complexity" evidence="1">
    <location>
        <begin position="412"/>
        <end position="421"/>
    </location>
</feature>
<feature type="region of interest" description="Disordered" evidence="1">
    <location>
        <begin position="150"/>
        <end position="191"/>
    </location>
</feature>
<dbReference type="Proteomes" id="UP000024376">
    <property type="component" value="Unassembled WGS sequence"/>
</dbReference>
<dbReference type="PANTHER" id="PTHR40625">
    <property type="entry name" value="GTP-BINDING PROTEIN ESDC-RELATED"/>
    <property type="match status" value="1"/>
</dbReference>
<dbReference type="OrthoDB" id="5422351at2759"/>